<dbReference type="Gene3D" id="3.40.640.10">
    <property type="entry name" value="Type I PLP-dependent aspartate aminotransferase-like (Major domain)"/>
    <property type="match status" value="1"/>
</dbReference>
<dbReference type="InterPro" id="IPR015422">
    <property type="entry name" value="PyrdxlP-dep_Trfase_small"/>
</dbReference>
<evidence type="ECO:0000256" key="3">
    <source>
        <dbReference type="ARBA" id="ARBA00011738"/>
    </source>
</evidence>
<dbReference type="HAMAP" id="MF_01023">
    <property type="entry name" value="HisC_aminotrans_2"/>
    <property type="match status" value="1"/>
</dbReference>
<dbReference type="Proteomes" id="UP000195139">
    <property type="component" value="Unassembled WGS sequence"/>
</dbReference>
<gene>
    <name evidence="9" type="primary">hisC</name>
    <name evidence="11" type="ORF">A5880_000143</name>
    <name evidence="12" type="ORF">A5880_001237</name>
</gene>
<comment type="catalytic activity">
    <reaction evidence="8 9">
        <text>L-histidinol phosphate + 2-oxoglutarate = 3-(imidazol-4-yl)-2-oxopropyl phosphate + L-glutamate</text>
        <dbReference type="Rhea" id="RHEA:23744"/>
        <dbReference type="ChEBI" id="CHEBI:16810"/>
        <dbReference type="ChEBI" id="CHEBI:29985"/>
        <dbReference type="ChEBI" id="CHEBI:57766"/>
        <dbReference type="ChEBI" id="CHEBI:57980"/>
        <dbReference type="EC" id="2.6.1.9"/>
    </reaction>
</comment>
<dbReference type="InterPro" id="IPR005861">
    <property type="entry name" value="HisP_aminotrans"/>
</dbReference>
<dbReference type="OrthoDB" id="9813612at2"/>
<keyword evidence="9" id="KW-0028">Amino-acid biosynthesis</keyword>
<evidence type="ECO:0000256" key="4">
    <source>
        <dbReference type="ARBA" id="ARBA00022576"/>
    </source>
</evidence>
<dbReference type="InterPro" id="IPR015424">
    <property type="entry name" value="PyrdxlP-dep_Trfase"/>
</dbReference>
<sequence length="354" mass="40492">MKGIRTIIPYIPGEQPNYPTMIKLNTNENPYPPSPKIEAILKSFNSEQLKRYSSTDNLSLKKSLAFKHGVTPEYFLIGNGSDEVLAFCFMAFFNSSEPILFPDITYGFYKVWADLFHIPFQEIPLNNAYQINIDDYIQPNGGIVIANPNAPTSLIKPLSEIEELIRQNPDVMVIIDEAYIDFGGESALSLLESYPNLVIIRTLSKSRSLAGLRVGYAIGQPKYIRIAESIKSSFNPYSVDSLAETLATAAIEDEKYYTETIEKICKTRDWFSQSIAHLGFQSFTSKTNFILTTHSKLSMEDLYHYLEKQDIFVRYFPKIERLRNYLRISIGSQEEMNEVYQKLAHYVESNRTKA</sequence>
<dbReference type="AlphaFoldDB" id="A0A242CJZ8"/>
<feature type="domain" description="Aminotransferase class I/classII large" evidence="10">
    <location>
        <begin position="20"/>
        <end position="342"/>
    </location>
</feature>
<evidence type="ECO:0000256" key="8">
    <source>
        <dbReference type="ARBA" id="ARBA00047481"/>
    </source>
</evidence>
<reference evidence="12" key="1">
    <citation type="submission" date="2017-05" db="EMBL/GenBank/DDBJ databases">
        <title>The Genome Sequence of Enterococcus sp. 4G2_DIV0659.</title>
        <authorList>
            <consortium name="The Broad Institute Genomics Platform"/>
            <consortium name="The Broad Institute Genomic Center for Infectious Diseases"/>
            <person name="Earl A."/>
            <person name="Manson A."/>
            <person name="Schwartman J."/>
            <person name="Gilmore M."/>
            <person name="Abouelleil A."/>
            <person name="Cao P."/>
            <person name="Chapman S."/>
            <person name="Cusick C."/>
            <person name="Shea T."/>
            <person name="Young S."/>
            <person name="Neafsey D."/>
            <person name="Nusbaum C."/>
            <person name="Birren B."/>
        </authorList>
    </citation>
    <scope>NUCLEOTIDE SEQUENCE [LARGE SCALE GENOMIC DNA]</scope>
    <source>
        <strain evidence="12">4G2_DIV0659</strain>
    </source>
</reference>
<evidence type="ECO:0000256" key="1">
    <source>
        <dbReference type="ARBA" id="ARBA00001933"/>
    </source>
</evidence>
<dbReference type="InterPro" id="IPR004839">
    <property type="entry name" value="Aminotransferase_I/II_large"/>
</dbReference>
<keyword evidence="13" id="KW-1185">Reference proteome</keyword>
<dbReference type="InterPro" id="IPR050106">
    <property type="entry name" value="HistidinolP_aminotransfase"/>
</dbReference>
<protein>
    <recommendedName>
        <fullName evidence="9">Histidinol-phosphate aminotransferase</fullName>
        <ecNumber evidence="9">2.6.1.9</ecNumber>
    </recommendedName>
    <alternativeName>
        <fullName evidence="9">Imidazole acetol-phosphate transaminase</fullName>
    </alternativeName>
</protein>
<evidence type="ECO:0000313" key="11">
    <source>
        <dbReference type="EMBL" id="MEI5992621.1"/>
    </source>
</evidence>
<evidence type="ECO:0000256" key="5">
    <source>
        <dbReference type="ARBA" id="ARBA00022679"/>
    </source>
</evidence>
<dbReference type="Pfam" id="PF00155">
    <property type="entry name" value="Aminotran_1_2"/>
    <property type="match status" value="1"/>
</dbReference>
<dbReference type="RefSeq" id="WP_086330166.1">
    <property type="nucleotide sequence ID" value="NZ_NGLE02000001.1"/>
</dbReference>
<dbReference type="GO" id="GO:0004400">
    <property type="term" value="F:histidinol-phosphate transaminase activity"/>
    <property type="evidence" value="ECO:0007669"/>
    <property type="project" value="UniProtKB-UniRule"/>
</dbReference>
<dbReference type="CDD" id="cd00609">
    <property type="entry name" value="AAT_like"/>
    <property type="match status" value="1"/>
</dbReference>
<keyword evidence="4 9" id="KW-0032">Aminotransferase</keyword>
<dbReference type="PROSITE" id="PS00599">
    <property type="entry name" value="AA_TRANSFER_CLASS_2"/>
    <property type="match status" value="1"/>
</dbReference>
<comment type="subunit">
    <text evidence="3 9">Homodimer.</text>
</comment>
<dbReference type="PANTHER" id="PTHR43643:SF3">
    <property type="entry name" value="HISTIDINOL-PHOSPHATE AMINOTRANSFERASE"/>
    <property type="match status" value="1"/>
</dbReference>
<evidence type="ECO:0000256" key="9">
    <source>
        <dbReference type="HAMAP-Rule" id="MF_01023"/>
    </source>
</evidence>
<keyword evidence="7 9" id="KW-0368">Histidine biosynthesis</keyword>
<dbReference type="STRING" id="1834181.A5880_001237"/>
<dbReference type="EMBL" id="NGLE01000001">
    <property type="protein sequence ID" value="OTO10553.1"/>
    <property type="molecule type" value="Genomic_DNA"/>
</dbReference>
<dbReference type="PANTHER" id="PTHR43643">
    <property type="entry name" value="HISTIDINOL-PHOSPHATE AMINOTRANSFERASE 2"/>
    <property type="match status" value="1"/>
</dbReference>
<reference evidence="11 13" key="2">
    <citation type="submission" date="2018-07" db="EMBL/GenBank/DDBJ databases">
        <title>The Genome Sequence of Enterococcus sp. DIV0659b.</title>
        <authorList>
            <consortium name="The Broad Institute Genomics Platform"/>
            <consortium name="The Broad Institute Genomic Center for Infectious Diseases"/>
            <person name="Earl A."/>
            <person name="Manson A."/>
            <person name="Schwartman J."/>
            <person name="Gilmore M."/>
            <person name="Abouelleil A."/>
            <person name="Cao P."/>
            <person name="Chapman S."/>
            <person name="Cusick C."/>
            <person name="Shea T."/>
            <person name="Young S."/>
            <person name="Neafsey D."/>
            <person name="Nusbaum C."/>
            <person name="Birren B."/>
        </authorList>
    </citation>
    <scope>NUCLEOTIDE SEQUENCE [LARGE SCALE GENOMIC DNA]</scope>
    <source>
        <strain evidence="11 13">4G2_DIV0659</strain>
    </source>
</reference>
<dbReference type="SUPFAM" id="SSF53383">
    <property type="entry name" value="PLP-dependent transferases"/>
    <property type="match status" value="1"/>
</dbReference>
<dbReference type="InterPro" id="IPR001917">
    <property type="entry name" value="Aminotrans_II_pyridoxalP_BS"/>
</dbReference>
<dbReference type="GO" id="GO:0030170">
    <property type="term" value="F:pyridoxal phosphate binding"/>
    <property type="evidence" value="ECO:0007669"/>
    <property type="project" value="InterPro"/>
</dbReference>
<comment type="cofactor">
    <cofactor evidence="1 9">
        <name>pyridoxal 5'-phosphate</name>
        <dbReference type="ChEBI" id="CHEBI:597326"/>
    </cofactor>
</comment>
<name>A0A242CJZ8_9ENTE</name>
<evidence type="ECO:0000256" key="2">
    <source>
        <dbReference type="ARBA" id="ARBA00005011"/>
    </source>
</evidence>
<feature type="modified residue" description="N6-(pyridoxal phosphate)lysine" evidence="9">
    <location>
        <position position="205"/>
    </location>
</feature>
<dbReference type="NCBIfam" id="TIGR01141">
    <property type="entry name" value="hisC"/>
    <property type="match status" value="1"/>
</dbReference>
<dbReference type="GO" id="GO:0000105">
    <property type="term" value="P:L-histidine biosynthetic process"/>
    <property type="evidence" value="ECO:0007669"/>
    <property type="project" value="UniProtKB-UniRule"/>
</dbReference>
<dbReference type="InterPro" id="IPR015421">
    <property type="entry name" value="PyrdxlP-dep_Trfase_major"/>
</dbReference>
<evidence type="ECO:0000313" key="12">
    <source>
        <dbReference type="EMBL" id="OTO10553.1"/>
    </source>
</evidence>
<evidence type="ECO:0000256" key="6">
    <source>
        <dbReference type="ARBA" id="ARBA00022898"/>
    </source>
</evidence>
<comment type="similarity">
    <text evidence="9">Belongs to the class-II pyridoxal-phosphate-dependent aminotransferase family. Histidinol-phosphate aminotransferase subfamily.</text>
</comment>
<dbReference type="EMBL" id="NGLE02000001">
    <property type="protein sequence ID" value="MEI5992621.1"/>
    <property type="molecule type" value="Genomic_DNA"/>
</dbReference>
<comment type="caution">
    <text evidence="12">The sequence shown here is derived from an EMBL/GenBank/DDBJ whole genome shotgun (WGS) entry which is preliminary data.</text>
</comment>
<evidence type="ECO:0000313" key="13">
    <source>
        <dbReference type="Proteomes" id="UP000195139"/>
    </source>
</evidence>
<comment type="pathway">
    <text evidence="2 9">Amino-acid biosynthesis; L-histidine biosynthesis; L-histidine from 5-phospho-alpha-D-ribose 1-diphosphate: step 7/9.</text>
</comment>
<keyword evidence="6 9" id="KW-0663">Pyridoxal phosphate</keyword>
<dbReference type="Gene3D" id="3.90.1150.10">
    <property type="entry name" value="Aspartate Aminotransferase, domain 1"/>
    <property type="match status" value="1"/>
</dbReference>
<dbReference type="EC" id="2.6.1.9" evidence="9"/>
<dbReference type="UniPathway" id="UPA00031">
    <property type="reaction ID" value="UER00012"/>
</dbReference>
<evidence type="ECO:0000256" key="7">
    <source>
        <dbReference type="ARBA" id="ARBA00023102"/>
    </source>
</evidence>
<accession>A0A242CJZ8</accession>
<keyword evidence="5 9" id="KW-0808">Transferase</keyword>
<proteinExistence type="inferred from homology"/>
<evidence type="ECO:0000259" key="10">
    <source>
        <dbReference type="Pfam" id="PF00155"/>
    </source>
</evidence>
<organism evidence="12">
    <name type="scientific">Candidatus Enterococcus mansonii</name>
    <dbReference type="NCBI Taxonomy" id="1834181"/>
    <lineage>
        <taxon>Bacteria</taxon>
        <taxon>Bacillati</taxon>
        <taxon>Bacillota</taxon>
        <taxon>Bacilli</taxon>
        <taxon>Lactobacillales</taxon>
        <taxon>Enterococcaceae</taxon>
        <taxon>Enterococcus</taxon>
    </lineage>
</organism>